<accession>A0A8S0QLS6</accession>
<evidence type="ECO:0000256" key="2">
    <source>
        <dbReference type="SAM" id="SignalP"/>
    </source>
</evidence>
<feature type="domain" description="Phytocyanin" evidence="3">
    <location>
        <begin position="22"/>
        <end position="127"/>
    </location>
</feature>
<dbReference type="InterPro" id="IPR008972">
    <property type="entry name" value="Cupredoxin"/>
</dbReference>
<dbReference type="OrthoDB" id="2015260at2759"/>
<sequence>MAYLVVVIVVVATALASVSTAKTYIVGESLGWAVPPDGFVSYAGWAVKHKFMARDVLVFNFTSGHSVATVSLEDFDDCNADRALNVKSGLPPPDLQAVSPRSHPWAATPLHHPCKEAQPPEPFRRLF</sequence>
<evidence type="ECO:0000313" key="5">
    <source>
        <dbReference type="Proteomes" id="UP000594638"/>
    </source>
</evidence>
<evidence type="ECO:0000256" key="1">
    <source>
        <dbReference type="SAM" id="MobiDB-lite"/>
    </source>
</evidence>
<dbReference type="EMBL" id="CACTIH010001862">
    <property type="protein sequence ID" value="CAA2966498.1"/>
    <property type="molecule type" value="Genomic_DNA"/>
</dbReference>
<protein>
    <submittedName>
        <fullName evidence="4">Blue copper -like</fullName>
    </submittedName>
</protein>
<feature type="chain" id="PRO_5035885635" evidence="2">
    <location>
        <begin position="17"/>
        <end position="127"/>
    </location>
</feature>
<reference evidence="4 5" key="1">
    <citation type="submission" date="2019-12" db="EMBL/GenBank/DDBJ databases">
        <authorList>
            <person name="Alioto T."/>
            <person name="Alioto T."/>
            <person name="Gomez Garrido J."/>
        </authorList>
    </citation>
    <scope>NUCLEOTIDE SEQUENCE [LARGE SCALE GENOMIC DNA]</scope>
</reference>
<evidence type="ECO:0000259" key="3">
    <source>
        <dbReference type="PROSITE" id="PS51485"/>
    </source>
</evidence>
<dbReference type="Gramene" id="OE9A062855T1">
    <property type="protein sequence ID" value="OE9A062855C1"/>
    <property type="gene ID" value="OE9A062855"/>
</dbReference>
<evidence type="ECO:0000313" key="4">
    <source>
        <dbReference type="EMBL" id="CAA2966498.1"/>
    </source>
</evidence>
<feature type="region of interest" description="Disordered" evidence="1">
    <location>
        <begin position="89"/>
        <end position="127"/>
    </location>
</feature>
<feature type="signal peptide" evidence="2">
    <location>
        <begin position="1"/>
        <end position="16"/>
    </location>
</feature>
<dbReference type="GO" id="GO:0009055">
    <property type="term" value="F:electron transfer activity"/>
    <property type="evidence" value="ECO:0007669"/>
    <property type="project" value="InterPro"/>
</dbReference>
<dbReference type="Proteomes" id="UP000594638">
    <property type="component" value="Unassembled WGS sequence"/>
</dbReference>
<keyword evidence="5" id="KW-1185">Reference proteome</keyword>
<dbReference type="PANTHER" id="PTHR33021">
    <property type="entry name" value="BLUE COPPER PROTEIN"/>
    <property type="match status" value="1"/>
</dbReference>
<dbReference type="InterPro" id="IPR039391">
    <property type="entry name" value="Phytocyanin-like"/>
</dbReference>
<dbReference type="Pfam" id="PF02298">
    <property type="entry name" value="Cu_bind_like"/>
    <property type="match status" value="1"/>
</dbReference>
<name>A0A8S0QLS6_OLEEU</name>
<keyword evidence="2" id="KW-0732">Signal</keyword>
<dbReference type="PANTHER" id="PTHR33021:SF325">
    <property type="entry name" value="PHYTOCYANIN DOMAIN-CONTAINING PROTEIN"/>
    <property type="match status" value="1"/>
</dbReference>
<gene>
    <name evidence="4" type="ORF">OLEA9_A062855</name>
</gene>
<dbReference type="InterPro" id="IPR003245">
    <property type="entry name" value="Phytocyanin_dom"/>
</dbReference>
<comment type="caution">
    <text evidence="4">The sequence shown here is derived from an EMBL/GenBank/DDBJ whole genome shotgun (WGS) entry which is preliminary data.</text>
</comment>
<proteinExistence type="predicted"/>
<dbReference type="PROSITE" id="PS51485">
    <property type="entry name" value="PHYTOCYANIN"/>
    <property type="match status" value="1"/>
</dbReference>
<dbReference type="GO" id="GO:0005886">
    <property type="term" value="C:plasma membrane"/>
    <property type="evidence" value="ECO:0007669"/>
    <property type="project" value="TreeGrafter"/>
</dbReference>
<dbReference type="AlphaFoldDB" id="A0A8S0QLS6"/>
<dbReference type="SUPFAM" id="SSF49503">
    <property type="entry name" value="Cupredoxins"/>
    <property type="match status" value="1"/>
</dbReference>
<dbReference type="Gene3D" id="2.60.40.420">
    <property type="entry name" value="Cupredoxins - blue copper proteins"/>
    <property type="match status" value="1"/>
</dbReference>
<organism evidence="4 5">
    <name type="scientific">Olea europaea subsp. europaea</name>
    <dbReference type="NCBI Taxonomy" id="158383"/>
    <lineage>
        <taxon>Eukaryota</taxon>
        <taxon>Viridiplantae</taxon>
        <taxon>Streptophyta</taxon>
        <taxon>Embryophyta</taxon>
        <taxon>Tracheophyta</taxon>
        <taxon>Spermatophyta</taxon>
        <taxon>Magnoliopsida</taxon>
        <taxon>eudicotyledons</taxon>
        <taxon>Gunneridae</taxon>
        <taxon>Pentapetalae</taxon>
        <taxon>asterids</taxon>
        <taxon>lamiids</taxon>
        <taxon>Lamiales</taxon>
        <taxon>Oleaceae</taxon>
        <taxon>Oleeae</taxon>
        <taxon>Olea</taxon>
    </lineage>
</organism>